<dbReference type="Gene3D" id="2.30.30.40">
    <property type="entry name" value="SH3 Domains"/>
    <property type="match status" value="1"/>
</dbReference>
<sequence>MMAKQMPGWIDVTLDNGYTNSYRYGYEGRFDLQRVARTTASDLLQVMRSHPILQPRRGAPDTSITSGNLMTPPSREQPFHSGFAPFGLRSMKPTAGKTRMRTSGRPNAQLGSSATQSNTSSSIGKKSMSTTDLVDERARESGTSSAVTVAATGQAASAESLQHQTPSLENLLRGSRIYQIAERNETLEGRAPITGQG</sequence>
<dbReference type="InterPro" id="IPR037252">
    <property type="entry name" value="Mib_Herc2_sf"/>
</dbReference>
<feature type="region of interest" description="Disordered" evidence="1">
    <location>
        <begin position="71"/>
        <end position="167"/>
    </location>
</feature>
<organism evidence="2 3">
    <name type="scientific">Mesorhabditis belari</name>
    <dbReference type="NCBI Taxonomy" id="2138241"/>
    <lineage>
        <taxon>Eukaryota</taxon>
        <taxon>Metazoa</taxon>
        <taxon>Ecdysozoa</taxon>
        <taxon>Nematoda</taxon>
        <taxon>Chromadorea</taxon>
        <taxon>Rhabditida</taxon>
        <taxon>Rhabditina</taxon>
        <taxon>Rhabditomorpha</taxon>
        <taxon>Rhabditoidea</taxon>
        <taxon>Rhabditidae</taxon>
        <taxon>Mesorhabditinae</taxon>
        <taxon>Mesorhabditis</taxon>
    </lineage>
</organism>
<dbReference type="GO" id="GO:0004842">
    <property type="term" value="F:ubiquitin-protein transferase activity"/>
    <property type="evidence" value="ECO:0007669"/>
    <property type="project" value="InterPro"/>
</dbReference>
<dbReference type="WBParaSite" id="MBELARI_LOCUS8824">
    <property type="protein sequence ID" value="MBELARI_LOCUS8824"/>
    <property type="gene ID" value="MBELARI_LOCUS8824"/>
</dbReference>
<feature type="compositionally biased region" description="Polar residues" evidence="1">
    <location>
        <begin position="154"/>
        <end position="167"/>
    </location>
</feature>
<evidence type="ECO:0000313" key="3">
    <source>
        <dbReference type="WBParaSite" id="MBELARI_LOCUS8824"/>
    </source>
</evidence>
<name>A0AAF3FPB9_9BILA</name>
<evidence type="ECO:0000256" key="1">
    <source>
        <dbReference type="SAM" id="MobiDB-lite"/>
    </source>
</evidence>
<dbReference type="AlphaFoldDB" id="A0AAF3FPB9"/>
<dbReference type="Proteomes" id="UP000887575">
    <property type="component" value="Unassembled WGS sequence"/>
</dbReference>
<evidence type="ECO:0000313" key="2">
    <source>
        <dbReference type="Proteomes" id="UP000887575"/>
    </source>
</evidence>
<reference evidence="3" key="1">
    <citation type="submission" date="2024-02" db="UniProtKB">
        <authorList>
            <consortium name="WormBaseParasite"/>
        </authorList>
    </citation>
    <scope>IDENTIFICATION</scope>
</reference>
<proteinExistence type="predicted"/>
<accession>A0AAF3FPB9</accession>
<keyword evidence="2" id="KW-1185">Reference proteome</keyword>
<feature type="compositionally biased region" description="Low complexity" evidence="1">
    <location>
        <begin position="112"/>
        <end position="122"/>
    </location>
</feature>
<protein>
    <submittedName>
        <fullName evidence="3">Uncharacterized protein</fullName>
    </submittedName>
</protein>
<feature type="compositionally biased region" description="Polar residues" evidence="1">
    <location>
        <begin position="123"/>
        <end position="132"/>
    </location>
</feature>
<dbReference type="GO" id="GO:0046872">
    <property type="term" value="F:metal ion binding"/>
    <property type="evidence" value="ECO:0007669"/>
    <property type="project" value="InterPro"/>
</dbReference>
<dbReference type="SUPFAM" id="SSF159034">
    <property type="entry name" value="Mib/herc2 domain-like"/>
    <property type="match status" value="1"/>
</dbReference>